<dbReference type="PANTHER" id="PTHR30404">
    <property type="entry name" value="N-ACETYLMURAMOYL-L-ALANINE AMIDASE"/>
    <property type="match status" value="1"/>
</dbReference>
<dbReference type="Proteomes" id="UP000214688">
    <property type="component" value="Chromosome"/>
</dbReference>
<keyword evidence="4" id="KW-1185">Reference proteome</keyword>
<evidence type="ECO:0000313" key="4">
    <source>
        <dbReference type="Proteomes" id="UP000214688"/>
    </source>
</evidence>
<evidence type="ECO:0000259" key="2">
    <source>
        <dbReference type="SMART" id="SM00646"/>
    </source>
</evidence>
<dbReference type="Gene3D" id="3.40.630.40">
    <property type="entry name" value="Zn-dependent exopeptidases"/>
    <property type="match status" value="1"/>
</dbReference>
<dbReference type="InterPro" id="IPR002508">
    <property type="entry name" value="MurNAc-LAA_cat"/>
</dbReference>
<evidence type="ECO:0000256" key="1">
    <source>
        <dbReference type="ARBA" id="ARBA00022801"/>
    </source>
</evidence>
<dbReference type="EMBL" id="CP022657">
    <property type="protein sequence ID" value="ASS76802.1"/>
    <property type="molecule type" value="Genomic_DNA"/>
</dbReference>
<reference evidence="3 4" key="1">
    <citation type="journal article" date="2015" name="Int. J. Syst. Evol. Microbiol.">
        <title>Tumebacillus algifaecis sp. nov., isolated from decomposing algal scum.</title>
        <authorList>
            <person name="Wu Y.F."/>
            <person name="Zhang B."/>
            <person name="Xing P."/>
            <person name="Wu Q.L."/>
            <person name="Liu S.J."/>
        </authorList>
    </citation>
    <scope>NUCLEOTIDE SEQUENCE [LARGE SCALE GENOMIC DNA]</scope>
    <source>
        <strain evidence="3 4">THMBR28</strain>
    </source>
</reference>
<dbReference type="RefSeq" id="WP_094238029.1">
    <property type="nucleotide sequence ID" value="NZ_CP022657.1"/>
</dbReference>
<accession>A0A223D5D0</accession>
<dbReference type="CDD" id="cd02696">
    <property type="entry name" value="MurNAc-LAA"/>
    <property type="match status" value="1"/>
</dbReference>
<protein>
    <recommendedName>
        <fullName evidence="2">MurNAc-LAA domain-containing protein</fullName>
    </recommendedName>
</protein>
<name>A0A223D5D0_9BACL</name>
<dbReference type="GO" id="GO:0009253">
    <property type="term" value="P:peptidoglycan catabolic process"/>
    <property type="evidence" value="ECO:0007669"/>
    <property type="project" value="InterPro"/>
</dbReference>
<dbReference type="GO" id="GO:0030288">
    <property type="term" value="C:outer membrane-bounded periplasmic space"/>
    <property type="evidence" value="ECO:0007669"/>
    <property type="project" value="TreeGrafter"/>
</dbReference>
<dbReference type="PANTHER" id="PTHR30404:SF0">
    <property type="entry name" value="N-ACETYLMURAMOYL-L-ALANINE AMIDASE AMIC"/>
    <property type="match status" value="1"/>
</dbReference>
<feature type="domain" description="MurNAc-LAA" evidence="2">
    <location>
        <begin position="63"/>
        <end position="178"/>
    </location>
</feature>
<dbReference type="InterPro" id="IPR050695">
    <property type="entry name" value="N-acetylmuramoyl_amidase_3"/>
</dbReference>
<sequence>MSKLVVLDAGHGGKDPGAVSGDLREKDFTLKFTQMVGVHLLRSGLRVEYTRTSDEFIDLSPRAAFANKLGADFYVSYHLNSNLGEPGTGFESYVQIGCTGGETDRKRKIIHHHMAKVALKYGLADRRWKSKDLAVTRETTMDAALFELLFINNPTDALLLKNEAFIVEMSEASARGICEALGVPYKPATPVSSAPKLDPVAAKLAIALYGSITQTSVEEITVACNYAANAIRRAVGLEITTDLGKPTKAAADIIIRASGTMWEGARSEELRDCFHHAAEALRNVK</sequence>
<evidence type="ECO:0000313" key="3">
    <source>
        <dbReference type="EMBL" id="ASS76802.1"/>
    </source>
</evidence>
<dbReference type="AlphaFoldDB" id="A0A223D5D0"/>
<dbReference type="SMART" id="SM00646">
    <property type="entry name" value="Ami_3"/>
    <property type="match status" value="1"/>
</dbReference>
<gene>
    <name evidence="3" type="ORF">CIG75_18890</name>
</gene>
<dbReference type="Pfam" id="PF01520">
    <property type="entry name" value="Amidase_3"/>
    <property type="match status" value="1"/>
</dbReference>
<organism evidence="3 4">
    <name type="scientific">Tumebacillus algifaecis</name>
    <dbReference type="NCBI Taxonomy" id="1214604"/>
    <lineage>
        <taxon>Bacteria</taxon>
        <taxon>Bacillati</taxon>
        <taxon>Bacillota</taxon>
        <taxon>Bacilli</taxon>
        <taxon>Bacillales</taxon>
        <taxon>Alicyclobacillaceae</taxon>
        <taxon>Tumebacillus</taxon>
    </lineage>
</organism>
<dbReference type="KEGG" id="tab:CIG75_18890"/>
<dbReference type="GO" id="GO:0008745">
    <property type="term" value="F:N-acetylmuramoyl-L-alanine amidase activity"/>
    <property type="evidence" value="ECO:0007669"/>
    <property type="project" value="InterPro"/>
</dbReference>
<keyword evidence="1" id="KW-0378">Hydrolase</keyword>
<dbReference type="SUPFAM" id="SSF53187">
    <property type="entry name" value="Zn-dependent exopeptidases"/>
    <property type="match status" value="1"/>
</dbReference>
<dbReference type="OrthoDB" id="9806267at2"/>
<proteinExistence type="predicted"/>